<keyword evidence="5 8" id="KW-0863">Zinc-finger</keyword>
<dbReference type="SMART" id="SM00325">
    <property type="entry name" value="RhoGEF"/>
    <property type="match status" value="1"/>
</dbReference>
<dbReference type="InterPro" id="IPR017455">
    <property type="entry name" value="Znf_FYVE-rel"/>
</dbReference>
<organism>
    <name type="scientific">Branchiostoma floridae</name>
    <name type="common">Florida lancelet</name>
    <name type="synonym">Amphioxus</name>
    <dbReference type="NCBI Taxonomy" id="7739"/>
    <lineage>
        <taxon>Eukaryota</taxon>
        <taxon>Metazoa</taxon>
        <taxon>Chordata</taxon>
        <taxon>Cephalochordata</taxon>
        <taxon>Leptocardii</taxon>
        <taxon>Amphioxiformes</taxon>
        <taxon>Branchiostomatidae</taxon>
        <taxon>Branchiostoma</taxon>
    </lineage>
</organism>
<sequence length="519" mass="60337">IHKVAYEMLTSERSYVAKLHLLDQVFCKQLEEANIPANVVSGIFSHVKPIYQFHHDFLLPQLEDRMKEWNKKMGDLMKNFAPFLKLYSPYIKNFDVSMGLVNSWMGKPKFAAVVEDIQMTEECGNLTLQHHMLEPVQRVPRYELLLRDYLKKLPQDSEDRPDTEKALELISDSARHSNEAMKKIEKFHKLLELHEQLNGEVDVVSPTREFLLEGKITKIAARSGEHQDRYLFLFNDMLLCCSPSLVGNRFRVRTRMDVDGMTVSKGNNPEEDTFVVQARQRALELYARSGDNLGPEITRGSDLLYNVHMNMSCICTEFLKDSIHVSASELGKRAPQWIKDNEVTMCMRCSQAFNALKRRRHHCRACGWVVCSRCSNYKEKLEYSGKTDRVCKHCFFILKRVRPPSVEEESEKSKGVLEVRGSYNKLLYVICNMSGYLHMLDRDRRRWNRHWFALSADGMVLYVYKAHQDVKAEFTIPLPGYSIFEPDPLETTDREHVFTLSQAKQVYMLAADDAEKKNR</sequence>
<evidence type="ECO:0000259" key="11">
    <source>
        <dbReference type="PROSITE" id="PS50178"/>
    </source>
</evidence>
<dbReference type="Gene3D" id="1.20.900.10">
    <property type="entry name" value="Dbl homology (DH) domain"/>
    <property type="match status" value="1"/>
</dbReference>
<dbReference type="PROSITE" id="PS50003">
    <property type="entry name" value="PH_DOMAIN"/>
    <property type="match status" value="1"/>
</dbReference>
<dbReference type="AlphaFoldDB" id="C3YAM8"/>
<dbReference type="InterPro" id="IPR000306">
    <property type="entry name" value="Znf_FYVE"/>
</dbReference>
<dbReference type="SUPFAM" id="SSF50729">
    <property type="entry name" value="PH domain-like"/>
    <property type="match status" value="2"/>
</dbReference>
<reference evidence="12" key="1">
    <citation type="journal article" date="2008" name="Nature">
        <title>The amphioxus genome and the evolution of the chordate karyotype.</title>
        <authorList>
            <consortium name="US DOE Joint Genome Institute (JGI-PGF)"/>
            <person name="Putnam N.H."/>
            <person name="Butts T."/>
            <person name="Ferrier D.E.K."/>
            <person name="Furlong R.F."/>
            <person name="Hellsten U."/>
            <person name="Kawashima T."/>
            <person name="Robinson-Rechavi M."/>
            <person name="Shoguchi E."/>
            <person name="Terry A."/>
            <person name="Yu J.-K."/>
            <person name="Benito-Gutierrez E.L."/>
            <person name="Dubchak I."/>
            <person name="Garcia-Fernandez J."/>
            <person name="Gibson-Brown J.J."/>
            <person name="Grigoriev I.V."/>
            <person name="Horton A.C."/>
            <person name="de Jong P.J."/>
            <person name="Jurka J."/>
            <person name="Kapitonov V.V."/>
            <person name="Kohara Y."/>
            <person name="Kuroki Y."/>
            <person name="Lindquist E."/>
            <person name="Lucas S."/>
            <person name="Osoegawa K."/>
            <person name="Pennacchio L.A."/>
            <person name="Salamov A.A."/>
            <person name="Satou Y."/>
            <person name="Sauka-Spengler T."/>
            <person name="Schmutz J."/>
            <person name="Shin-I T."/>
            <person name="Toyoda A."/>
            <person name="Bronner-Fraser M."/>
            <person name="Fujiyama A."/>
            <person name="Holland L.Z."/>
            <person name="Holland P.W.H."/>
            <person name="Satoh N."/>
            <person name="Rokhsar D.S."/>
        </authorList>
    </citation>
    <scope>NUCLEOTIDE SEQUENCE [LARGE SCALE GENOMIC DNA]</scope>
    <source>
        <strain evidence="12">S238N-H82</strain>
        <tissue evidence="12">Testes</tissue>
    </source>
</reference>
<keyword evidence="4" id="KW-0479">Metal-binding</keyword>
<protein>
    <submittedName>
        <fullName evidence="12">Uncharacterized protein</fullName>
    </submittedName>
</protein>
<dbReference type="Pfam" id="PF00169">
    <property type="entry name" value="PH"/>
    <property type="match status" value="1"/>
</dbReference>
<accession>C3YAM8</accession>
<dbReference type="Pfam" id="PF00621">
    <property type="entry name" value="RhoGEF"/>
    <property type="match status" value="1"/>
</dbReference>
<dbReference type="SUPFAM" id="SSF48065">
    <property type="entry name" value="DBL homology domain (DH-domain)"/>
    <property type="match status" value="1"/>
</dbReference>
<evidence type="ECO:0000256" key="7">
    <source>
        <dbReference type="ARBA" id="ARBA00023212"/>
    </source>
</evidence>
<dbReference type="PROSITE" id="PS50178">
    <property type="entry name" value="ZF_FYVE"/>
    <property type="match status" value="1"/>
</dbReference>
<dbReference type="InterPro" id="IPR001849">
    <property type="entry name" value="PH_domain"/>
</dbReference>
<dbReference type="InterPro" id="IPR011993">
    <property type="entry name" value="PH-like_dom_sf"/>
</dbReference>
<evidence type="ECO:0000256" key="3">
    <source>
        <dbReference type="ARBA" id="ARBA00022658"/>
    </source>
</evidence>
<dbReference type="PROSITE" id="PS50010">
    <property type="entry name" value="DH_2"/>
    <property type="match status" value="1"/>
</dbReference>
<dbReference type="InterPro" id="IPR000219">
    <property type="entry name" value="DH_dom"/>
</dbReference>
<feature type="non-terminal residue" evidence="12">
    <location>
        <position position="1"/>
    </location>
</feature>
<dbReference type="SMART" id="SM00064">
    <property type="entry name" value="FYVE"/>
    <property type="match status" value="1"/>
</dbReference>
<dbReference type="Gene3D" id="3.30.40.10">
    <property type="entry name" value="Zinc/RING finger domain, C3HC4 (zinc finger)"/>
    <property type="match status" value="1"/>
</dbReference>
<keyword evidence="6" id="KW-0862">Zinc</keyword>
<dbReference type="EMBL" id="GG666494">
    <property type="protein sequence ID" value="EEN62776.1"/>
    <property type="molecule type" value="Genomic_DNA"/>
</dbReference>
<dbReference type="GO" id="GO:0005856">
    <property type="term" value="C:cytoskeleton"/>
    <property type="evidence" value="ECO:0007669"/>
    <property type="project" value="UniProtKB-SubCell"/>
</dbReference>
<evidence type="ECO:0000256" key="1">
    <source>
        <dbReference type="ARBA" id="ARBA00004245"/>
    </source>
</evidence>
<keyword evidence="2" id="KW-0963">Cytoplasm</keyword>
<dbReference type="InterPro" id="IPR035899">
    <property type="entry name" value="DBL_dom_sf"/>
</dbReference>
<dbReference type="InterPro" id="IPR051092">
    <property type="entry name" value="FYVE_RhoGEF_PH"/>
</dbReference>
<evidence type="ECO:0000256" key="8">
    <source>
        <dbReference type="PROSITE-ProRule" id="PRU00091"/>
    </source>
</evidence>
<evidence type="ECO:0000256" key="4">
    <source>
        <dbReference type="ARBA" id="ARBA00022723"/>
    </source>
</evidence>
<proteinExistence type="predicted"/>
<dbReference type="GO" id="GO:0008270">
    <property type="term" value="F:zinc ion binding"/>
    <property type="evidence" value="ECO:0007669"/>
    <property type="project" value="UniProtKB-KW"/>
</dbReference>
<gene>
    <name evidence="12" type="ORF">BRAFLDRAFT_226065</name>
</gene>
<dbReference type="PANTHER" id="PTHR12673:SF241">
    <property type="entry name" value="DH DOMAIN-CONTAINING PROTEIN"/>
    <property type="match status" value="1"/>
</dbReference>
<dbReference type="CDD" id="cd13388">
    <property type="entry name" value="PH1_FGD1-4_like"/>
    <property type="match status" value="1"/>
</dbReference>
<keyword evidence="3" id="KW-0344">Guanine-nucleotide releasing factor</keyword>
<feature type="domain" description="FYVE-type" evidence="11">
    <location>
        <begin position="340"/>
        <end position="399"/>
    </location>
</feature>
<evidence type="ECO:0000256" key="6">
    <source>
        <dbReference type="ARBA" id="ARBA00022833"/>
    </source>
</evidence>
<dbReference type="GO" id="GO:0005085">
    <property type="term" value="F:guanyl-nucleotide exchange factor activity"/>
    <property type="evidence" value="ECO:0007669"/>
    <property type="project" value="UniProtKB-KW"/>
</dbReference>
<keyword evidence="7" id="KW-0206">Cytoskeleton</keyword>
<dbReference type="SMART" id="SM00233">
    <property type="entry name" value="PH"/>
    <property type="match status" value="2"/>
</dbReference>
<evidence type="ECO:0000259" key="10">
    <source>
        <dbReference type="PROSITE" id="PS50010"/>
    </source>
</evidence>
<dbReference type="CDD" id="cd15741">
    <property type="entry name" value="FYVE_FGD1_2_4"/>
    <property type="match status" value="1"/>
</dbReference>
<dbReference type="eggNOG" id="KOG4424">
    <property type="taxonomic scope" value="Eukaryota"/>
</dbReference>
<dbReference type="PANTHER" id="PTHR12673">
    <property type="entry name" value="FACIOGENITAL DYSPLASIA PROTEIN"/>
    <property type="match status" value="1"/>
</dbReference>
<evidence type="ECO:0000256" key="2">
    <source>
        <dbReference type="ARBA" id="ARBA00022490"/>
    </source>
</evidence>
<name>C3YAM8_BRAFL</name>
<dbReference type="CDD" id="cd00160">
    <property type="entry name" value="RhoGEF"/>
    <property type="match status" value="1"/>
</dbReference>
<dbReference type="STRING" id="7739.C3YAM8"/>
<evidence type="ECO:0000259" key="9">
    <source>
        <dbReference type="PROSITE" id="PS50003"/>
    </source>
</evidence>
<dbReference type="InParanoid" id="C3YAM8"/>
<evidence type="ECO:0000256" key="5">
    <source>
        <dbReference type="ARBA" id="ARBA00022771"/>
    </source>
</evidence>
<comment type="subcellular location">
    <subcellularLocation>
        <location evidence="1">Cytoplasm</location>
        <location evidence="1">Cytoskeleton</location>
    </subcellularLocation>
</comment>
<feature type="domain" description="PH" evidence="9">
    <location>
        <begin position="430"/>
        <end position="519"/>
    </location>
</feature>
<dbReference type="FunCoup" id="C3YAM8">
    <property type="interactions" value="18"/>
</dbReference>
<dbReference type="Gene3D" id="2.30.29.30">
    <property type="entry name" value="Pleckstrin-homology domain (PH domain)/Phosphotyrosine-binding domain (PTB)"/>
    <property type="match status" value="2"/>
</dbReference>
<feature type="domain" description="DH" evidence="10">
    <location>
        <begin position="1"/>
        <end position="180"/>
    </location>
</feature>
<dbReference type="InterPro" id="IPR013083">
    <property type="entry name" value="Znf_RING/FYVE/PHD"/>
</dbReference>
<dbReference type="Pfam" id="PF01363">
    <property type="entry name" value="FYVE"/>
    <property type="match status" value="1"/>
</dbReference>
<evidence type="ECO:0000313" key="12">
    <source>
        <dbReference type="EMBL" id="EEN62776.1"/>
    </source>
</evidence>